<feature type="compositionally biased region" description="Basic and acidic residues" evidence="1">
    <location>
        <begin position="491"/>
        <end position="532"/>
    </location>
</feature>
<reference evidence="2 3" key="1">
    <citation type="journal article" date="2011" name="Proc. Natl. Acad. Sci. U.S.A.">
        <title>Niche of harmful alga Aureococcus anophagefferens revealed through ecogenomics.</title>
        <authorList>
            <person name="Gobler C.J."/>
            <person name="Berry D.L."/>
            <person name="Dyhrman S.T."/>
            <person name="Wilhelm S.W."/>
            <person name="Salamov A."/>
            <person name="Lobanov A.V."/>
            <person name="Zhang Y."/>
            <person name="Collier J.L."/>
            <person name="Wurch L.L."/>
            <person name="Kustka A.B."/>
            <person name="Dill B.D."/>
            <person name="Shah M."/>
            <person name="VerBerkmoes N.C."/>
            <person name="Kuo A."/>
            <person name="Terry A."/>
            <person name="Pangilinan J."/>
            <person name="Lindquist E.A."/>
            <person name="Lucas S."/>
            <person name="Paulsen I.T."/>
            <person name="Hattenrath-Lehmann T.K."/>
            <person name="Talmage S.C."/>
            <person name="Walker E.A."/>
            <person name="Koch F."/>
            <person name="Burson A.M."/>
            <person name="Marcoval M.A."/>
            <person name="Tang Y.Z."/>
            <person name="Lecleir G.R."/>
            <person name="Coyne K.J."/>
            <person name="Berg G.M."/>
            <person name="Bertrand E.M."/>
            <person name="Saito M.A."/>
            <person name="Gladyshev V.N."/>
            <person name="Grigoriev I.V."/>
        </authorList>
    </citation>
    <scope>NUCLEOTIDE SEQUENCE [LARGE SCALE GENOMIC DNA]</scope>
    <source>
        <strain evidence="3">CCMP 1984</strain>
    </source>
</reference>
<dbReference type="KEGG" id="aaf:AURANDRAFT_65436"/>
<sequence length="567" mass="61612">MPTVFATDNCMSLPEKTLRFSNRGALAGLDDITVKIYGTSAGLDDVTFDGRSSVPSHVTCTVKITEAATCDVDVTLTAIDTYALTSQARGQSDETHAAQPVHTMYGAIEDNVHETTFAASEDGVYYKFDAGVDRARRFWGHLTIVAVERGYVVLDTGTNIYMVKVKEVMELRIDLHINLNTFSVMLRIDGASLGSAVSASHAVNDASPGFGAADAAWEGASAPELFALEAAAADASSSRRAFSSPRPHAARAVVDAKRPRALAMDDAAGRDAKRCFVEDDSATMDVTISEEEKLELRRDEWIAADDHLADVEKRLAAAWERGTAATVEDCVALADAQSAVDAALDRFSAQKRVLKPTLLSDALVASVKKSDALLARKKDRSHCRPEGLAVYERHLAEDRLKKAYKGGASVHVLRELERSVEDAHARERQLNPDRIYCPCGSMVWLQGDANACSRCLKGQPALKPSEKRAMQGLSSRARKRAKADALKQAAKRTEERREIFPAERAKADAAKREKADAAKREKADAAKREKPGRGAPGRSRAPRKCRTCGRPLRGHPRGSCPYPPLAR</sequence>
<dbReference type="InParanoid" id="F0YDL4"/>
<keyword evidence="3" id="KW-1185">Reference proteome</keyword>
<accession>F0YDL4</accession>
<feature type="region of interest" description="Disordered" evidence="1">
    <location>
        <begin position="466"/>
        <end position="567"/>
    </location>
</feature>
<feature type="compositionally biased region" description="Basic residues" evidence="1">
    <location>
        <begin position="540"/>
        <end position="556"/>
    </location>
</feature>
<protein>
    <submittedName>
        <fullName evidence="2">Uncharacterized protein</fullName>
    </submittedName>
</protein>
<gene>
    <name evidence="2" type="ORF">AURANDRAFT_65436</name>
</gene>
<organism evidence="3">
    <name type="scientific">Aureococcus anophagefferens</name>
    <name type="common">Harmful bloom alga</name>
    <dbReference type="NCBI Taxonomy" id="44056"/>
    <lineage>
        <taxon>Eukaryota</taxon>
        <taxon>Sar</taxon>
        <taxon>Stramenopiles</taxon>
        <taxon>Ochrophyta</taxon>
        <taxon>Pelagophyceae</taxon>
        <taxon>Pelagomonadales</taxon>
        <taxon>Pelagomonadaceae</taxon>
        <taxon>Aureococcus</taxon>
    </lineage>
</organism>
<dbReference type="EMBL" id="GL833133">
    <property type="protein sequence ID" value="EGB06775.1"/>
    <property type="molecule type" value="Genomic_DNA"/>
</dbReference>
<name>F0YDL4_AURAN</name>
<proteinExistence type="predicted"/>
<dbReference type="AlphaFoldDB" id="F0YDL4"/>
<evidence type="ECO:0000313" key="3">
    <source>
        <dbReference type="Proteomes" id="UP000002729"/>
    </source>
</evidence>
<evidence type="ECO:0000313" key="2">
    <source>
        <dbReference type="EMBL" id="EGB06775.1"/>
    </source>
</evidence>
<dbReference type="GeneID" id="20225331"/>
<dbReference type="Proteomes" id="UP000002729">
    <property type="component" value="Unassembled WGS sequence"/>
</dbReference>
<evidence type="ECO:0000256" key="1">
    <source>
        <dbReference type="SAM" id="MobiDB-lite"/>
    </source>
</evidence>
<dbReference type="RefSeq" id="XP_009038523.1">
    <property type="nucleotide sequence ID" value="XM_009040275.1"/>
</dbReference>